<reference evidence="1 2" key="1">
    <citation type="submission" date="2019-09" db="EMBL/GenBank/DDBJ databases">
        <title>High taxonomic diversity of Micromonospora strains isolated from Medicago sativa nodules in different geographical locations.</title>
        <authorList>
            <person name="Martinez-Hidalgo P."/>
            <person name="Flores-Felix J.D."/>
            <person name="Velazquez E."/>
            <person name="Brau L."/>
            <person name="Trujillo M.E."/>
            <person name="Martinez-Molina E."/>
        </authorList>
    </citation>
    <scope>NUCLEOTIDE SEQUENCE [LARGE SCALE GENOMIC DNA]</scope>
    <source>
        <strain evidence="1 2">ALFB5</strain>
    </source>
</reference>
<proteinExistence type="predicted"/>
<sequence>MFTWRFGDGGDVRGLWVAWLNISPRTAEKIIQLHDLTPDEVRQAVQCVPGLDFGWHHHPERGLRAIVRVEIRSRPVLVVLYDAEDPVGDVYNLGSAYFIDV</sequence>
<name>A0ABQ6UDW7_9ACTN</name>
<dbReference type="Proteomes" id="UP000471364">
    <property type="component" value="Unassembled WGS sequence"/>
</dbReference>
<comment type="caution">
    <text evidence="1">The sequence shown here is derived from an EMBL/GenBank/DDBJ whole genome shotgun (WGS) entry which is preliminary data.</text>
</comment>
<evidence type="ECO:0000313" key="2">
    <source>
        <dbReference type="Proteomes" id="UP000471364"/>
    </source>
</evidence>
<dbReference type="EMBL" id="WAAR01000100">
    <property type="protein sequence ID" value="KAB1108931.1"/>
    <property type="molecule type" value="Genomic_DNA"/>
</dbReference>
<organism evidence="1 2">
    <name type="scientific">Micromonospora aurantiaca</name>
    <name type="common">nom. illeg.</name>
    <dbReference type="NCBI Taxonomy" id="47850"/>
    <lineage>
        <taxon>Bacteria</taxon>
        <taxon>Bacillati</taxon>
        <taxon>Actinomycetota</taxon>
        <taxon>Actinomycetes</taxon>
        <taxon>Micromonosporales</taxon>
        <taxon>Micromonosporaceae</taxon>
        <taxon>Micromonospora</taxon>
    </lineage>
</organism>
<keyword evidence="2" id="KW-1185">Reference proteome</keyword>
<evidence type="ECO:0008006" key="3">
    <source>
        <dbReference type="Google" id="ProtNLM"/>
    </source>
</evidence>
<protein>
    <recommendedName>
        <fullName evidence="3">Cytotoxic translational repressor of toxin-antitoxin stability system</fullName>
    </recommendedName>
</protein>
<gene>
    <name evidence="1" type="ORF">F6X54_20815</name>
</gene>
<evidence type="ECO:0000313" key="1">
    <source>
        <dbReference type="EMBL" id="KAB1108931.1"/>
    </source>
</evidence>
<accession>A0ABQ6UDW7</accession>